<feature type="transmembrane region" description="Helical" evidence="7">
    <location>
        <begin position="1503"/>
        <end position="1520"/>
    </location>
</feature>
<dbReference type="Proteomes" id="UP000626109">
    <property type="component" value="Unassembled WGS sequence"/>
</dbReference>
<feature type="transmembrane region" description="Helical" evidence="7">
    <location>
        <begin position="1605"/>
        <end position="1628"/>
    </location>
</feature>
<dbReference type="GO" id="GO:0005886">
    <property type="term" value="C:plasma membrane"/>
    <property type="evidence" value="ECO:0007669"/>
    <property type="project" value="UniProtKB-SubCell"/>
</dbReference>
<evidence type="ECO:0000313" key="9">
    <source>
        <dbReference type="EMBL" id="CAE8727716.1"/>
    </source>
</evidence>
<keyword evidence="4 7" id="KW-1133">Transmembrane helix</keyword>
<protein>
    <recommendedName>
        <fullName evidence="8">EamA domain-containing protein</fullName>
    </recommendedName>
</protein>
<dbReference type="Pfam" id="PF00892">
    <property type="entry name" value="EamA"/>
    <property type="match status" value="1"/>
</dbReference>
<keyword evidence="2" id="KW-1003">Cell membrane</keyword>
<evidence type="ECO:0000256" key="5">
    <source>
        <dbReference type="ARBA" id="ARBA00023136"/>
    </source>
</evidence>
<comment type="subcellular location">
    <subcellularLocation>
        <location evidence="1">Cell membrane</location>
        <topology evidence="1">Multi-pass membrane protein</topology>
    </subcellularLocation>
</comment>
<evidence type="ECO:0000259" key="8">
    <source>
        <dbReference type="Pfam" id="PF00892"/>
    </source>
</evidence>
<feature type="region of interest" description="Disordered" evidence="6">
    <location>
        <begin position="381"/>
        <end position="401"/>
    </location>
</feature>
<dbReference type="PANTHER" id="PTHR42920">
    <property type="entry name" value="OS03G0707200 PROTEIN-RELATED"/>
    <property type="match status" value="1"/>
</dbReference>
<dbReference type="InterPro" id="IPR000620">
    <property type="entry name" value="EamA_dom"/>
</dbReference>
<dbReference type="InterPro" id="IPR027417">
    <property type="entry name" value="P-loop_NTPase"/>
</dbReference>
<dbReference type="SUPFAM" id="SSF52540">
    <property type="entry name" value="P-loop containing nucleoside triphosphate hydrolases"/>
    <property type="match status" value="1"/>
</dbReference>
<feature type="transmembrane region" description="Helical" evidence="7">
    <location>
        <begin position="1648"/>
        <end position="1670"/>
    </location>
</feature>
<accession>A0A813LIM5</accession>
<dbReference type="EMBL" id="CAJNNW010035436">
    <property type="protein sequence ID" value="CAE8727716.1"/>
    <property type="molecule type" value="Genomic_DNA"/>
</dbReference>
<feature type="transmembrane region" description="Helical" evidence="7">
    <location>
        <begin position="1473"/>
        <end position="1491"/>
    </location>
</feature>
<feature type="compositionally biased region" description="Basic and acidic residues" evidence="6">
    <location>
        <begin position="541"/>
        <end position="572"/>
    </location>
</feature>
<dbReference type="SUPFAM" id="SSF53448">
    <property type="entry name" value="Nucleotide-diphospho-sugar transferases"/>
    <property type="match status" value="1"/>
</dbReference>
<feature type="transmembrane region" description="Helical" evidence="7">
    <location>
        <begin position="1747"/>
        <end position="1768"/>
    </location>
</feature>
<evidence type="ECO:0000256" key="6">
    <source>
        <dbReference type="SAM" id="MobiDB-lite"/>
    </source>
</evidence>
<dbReference type="InterPro" id="IPR029044">
    <property type="entry name" value="Nucleotide-diphossugar_trans"/>
</dbReference>
<gene>
    <name evidence="9" type="ORF">PGLA2088_LOCUS44895</name>
</gene>
<dbReference type="InterPro" id="IPR051258">
    <property type="entry name" value="Diverse_Substrate_Transporter"/>
</dbReference>
<feature type="domain" description="EamA" evidence="8">
    <location>
        <begin position="1653"/>
        <end position="1756"/>
    </location>
</feature>
<evidence type="ECO:0000256" key="4">
    <source>
        <dbReference type="ARBA" id="ARBA00022989"/>
    </source>
</evidence>
<organism evidence="9 10">
    <name type="scientific">Polarella glacialis</name>
    <name type="common">Dinoflagellate</name>
    <dbReference type="NCBI Taxonomy" id="89957"/>
    <lineage>
        <taxon>Eukaryota</taxon>
        <taxon>Sar</taxon>
        <taxon>Alveolata</taxon>
        <taxon>Dinophyceae</taxon>
        <taxon>Suessiales</taxon>
        <taxon>Suessiaceae</taxon>
        <taxon>Polarella</taxon>
    </lineage>
</organism>
<evidence type="ECO:0000256" key="1">
    <source>
        <dbReference type="ARBA" id="ARBA00004651"/>
    </source>
</evidence>
<feature type="region of interest" description="Disordered" evidence="6">
    <location>
        <begin position="530"/>
        <end position="572"/>
    </location>
</feature>
<dbReference type="InterPro" id="IPR037185">
    <property type="entry name" value="EmrE-like"/>
</dbReference>
<comment type="caution">
    <text evidence="9">The sequence shown here is derived from an EMBL/GenBank/DDBJ whole genome shotgun (WGS) entry which is preliminary data.</text>
</comment>
<keyword evidence="5 7" id="KW-0472">Membrane</keyword>
<sequence length="1778" mass="193839">MTLPFEISALAWLATARTATSLNRGESWWSRDLPMHETANLGAGLFPEALLQCWGPSTGNDWAECCSPDFGPQGDEQCWRQAPGLSFEICCLHHSMRTFEGEMRIASSRLFDTAGLCPPSLASVCELADNRTSRARRTRRIVRRRLVTPAPLSKPGGSVPVLGIPVAFDYDFLTLRLLQSIDFPVDLLLLILSGSGSSPHLERLAGKALQLRPDLILIRSPVNLGAAGGFNEVVHANPSAPWWLICSHDVAFPSGMLARAASATWQALQKERDSRDGGERPTTAPGLRYFRNRGQPIHALTAFALTARAVASAGLFDENLWPANAEDIDYMLRMRIFEQAAGVAMRDADIEVIHGPETCVAQDQQSMRFCSGIWNAMDGAQRAASESESESLTAQDENANDEEFVERAAREEVRLQLTSALNFDVHVMQKYGPLNRTDGRPEYAEGSSGPFGMASYGWDEWVLDPSRRACVMQAGPACGIDIRFVEQDAYARMNRFPAWSAWLHSGRPEQELQSIQDRWAGWDHVISTHQRSKLAKVAPPQRHDADDAEKGDWKEAGSKEEQFDDSRAHDRNEAADTGKFDTLLSGGLSPVRVEAFVGTFEARQADGDFGVTGPLIEQLVLSVLATQRDSAAPAEVFLREVILEGCPGFEPDRLVDRLREQACVYKKLTLSKLDTWVEATERFAGRAFVGTDLDVAWFPGWLGPVQRCLADARLCCTREFPNSELCNGGIQPMRADGWTRRFWKEVQLEVENLPAGRGFGDQEAMNMALLKKPTSKQMLGPGFLDSQQFRLFHFGERALHFRRQMLSAYHAVSPLEPRAPANSSLAVCRNSTGRSCGREVFKLAMLIRAQKRFYGHGFLKLMDETRQSTCVRREGHYCVYRLCRMHPEKEPANAASLSKALRYGCPSLNTSLYRALAWERTEASHVWQFLGQKDDKPEDLFMRNMGSGASTNKPDAKEVWAAMEKVEDLNGLVSSLSPEAVAKLTAALKAGADTAVMRQRVAFTARAEQAMKEGEGTTKAVVEEIAEARKATTMEVRGELAKGGKPAIAKTTRLTLLQEQLGTARGLPANWENELKFHEKDGKCTASCGGLEFEVGKTFFEAKTSGKMLMFKGPAGTGKTETFKDICRELGVNPCISSFSEGAASAEDVKKALASGKYVCLDFCSVESMAPDVVSALPGLVKESGSFVCVSCNAETLKGSEDWADACVVLDFTLPPLAPIWDALLSCEGFVGSEKLGDKLAACMEAVKASEFFKKDEKGKMLVGLANSMVQAMGQAARVTDYDDEDKIVGQQAFKSMLSIMEEAGKDSLKGLVKEHLGVEAVASRAAGSSKSWPREEELAVNDFSRALQVRSRIFLFTTGAPEVSPEVALGTPVGGGDRSRGNRVPGNCEIAAAVRAAKRPADHQPQKDLHWALEGLSAWARSLLPQHVRDALINEVTAPAVLLVLAVLYGGNVPLLKTVELTAPLNLTAPELLSLRFVAASVVVLPWLVLNWRQVRPVLQPACELGFWLVVGYALQILGLEKTSVSTAAVATALTGPFVQALQIVVDKKPFVPFVGACSLGTLGGIALFATAPGGGENPLAPLIERILNFFPLLAQHPRLPHEALLSGVPGEALALGGVFFFAVHVWRSNAVVSEGDKTGELKGDDFEVGLASVQLVVATALCILWSFFDSPFTTSEQFTVLQRLDVNAWGQIAACGVLCTGIPALLELFAFKFVEPAIASLIYCTIPLWGTMLGVFFLHDSFGPQSIAAGLIILSCSFAPSAVELWEKREQASAES</sequence>
<dbReference type="SUPFAM" id="SSF103481">
    <property type="entry name" value="Multidrug resistance efflux transporter EmrE"/>
    <property type="match status" value="1"/>
</dbReference>
<reference evidence="9" key="1">
    <citation type="submission" date="2021-02" db="EMBL/GenBank/DDBJ databases">
        <authorList>
            <person name="Dougan E. K."/>
            <person name="Rhodes N."/>
            <person name="Thang M."/>
            <person name="Chan C."/>
        </authorList>
    </citation>
    <scope>NUCLEOTIDE SEQUENCE</scope>
</reference>
<name>A0A813LIM5_POLGL</name>
<feature type="transmembrane region" description="Helical" evidence="7">
    <location>
        <begin position="1526"/>
        <end position="1545"/>
    </location>
</feature>
<keyword evidence="3 7" id="KW-0812">Transmembrane</keyword>
<dbReference type="Gene3D" id="3.40.50.300">
    <property type="entry name" value="P-loop containing nucleotide triphosphate hydrolases"/>
    <property type="match status" value="1"/>
</dbReference>
<feature type="transmembrane region" description="Helical" evidence="7">
    <location>
        <begin position="1720"/>
        <end position="1741"/>
    </location>
</feature>
<feature type="transmembrane region" description="Helical" evidence="7">
    <location>
        <begin position="1552"/>
        <end position="1573"/>
    </location>
</feature>
<dbReference type="PANTHER" id="PTHR42920:SF5">
    <property type="entry name" value="EAMA DOMAIN-CONTAINING PROTEIN"/>
    <property type="match status" value="1"/>
</dbReference>
<evidence type="ECO:0000256" key="3">
    <source>
        <dbReference type="ARBA" id="ARBA00022692"/>
    </source>
</evidence>
<evidence type="ECO:0000313" key="10">
    <source>
        <dbReference type="Proteomes" id="UP000626109"/>
    </source>
</evidence>
<evidence type="ECO:0000256" key="7">
    <source>
        <dbReference type="SAM" id="Phobius"/>
    </source>
</evidence>
<proteinExistence type="predicted"/>
<feature type="transmembrane region" description="Helical" evidence="7">
    <location>
        <begin position="1690"/>
        <end position="1713"/>
    </location>
</feature>
<evidence type="ECO:0000256" key="2">
    <source>
        <dbReference type="ARBA" id="ARBA00022475"/>
    </source>
</evidence>